<reference evidence="2 3" key="1">
    <citation type="journal article" date="2016" name="Nat. Commun.">
        <title>Thousands of microbial genomes shed light on interconnected biogeochemical processes in an aquifer system.</title>
        <authorList>
            <person name="Anantharaman K."/>
            <person name="Brown C.T."/>
            <person name="Hug L.A."/>
            <person name="Sharon I."/>
            <person name="Castelle C.J."/>
            <person name="Probst A.J."/>
            <person name="Thomas B.C."/>
            <person name="Singh A."/>
            <person name="Wilkins M.J."/>
            <person name="Karaoz U."/>
            <person name="Brodie E.L."/>
            <person name="Williams K.H."/>
            <person name="Hubbard S.S."/>
            <person name="Banfield J.F."/>
        </authorList>
    </citation>
    <scope>NUCLEOTIDE SEQUENCE [LARGE SCALE GENOMIC DNA]</scope>
</reference>
<dbReference type="Proteomes" id="UP000178943">
    <property type="component" value="Unassembled WGS sequence"/>
</dbReference>
<protein>
    <submittedName>
        <fullName evidence="2">Uncharacterized protein</fullName>
    </submittedName>
</protein>
<sequence length="90" mass="10683">MIKYEASVSCYATIEKIEVLRETEKCVFIETRYGEDKRLKDNSWRPIFDTWELAHNWIVSKAIEKVESAQKQLSYAEEDYNKAINMEEAK</sequence>
<comment type="caution">
    <text evidence="2">The sequence shown here is derived from an EMBL/GenBank/DDBJ whole genome shotgun (WGS) entry which is preliminary data.</text>
</comment>
<evidence type="ECO:0000313" key="3">
    <source>
        <dbReference type="Proteomes" id="UP000178943"/>
    </source>
</evidence>
<accession>A0A1F5V5B4</accession>
<evidence type="ECO:0000313" key="2">
    <source>
        <dbReference type="EMBL" id="OGF58478.1"/>
    </source>
</evidence>
<dbReference type="EMBL" id="MFGW01000245">
    <property type="protein sequence ID" value="OGF58478.1"/>
    <property type="molecule type" value="Genomic_DNA"/>
</dbReference>
<feature type="coiled-coil region" evidence="1">
    <location>
        <begin position="59"/>
        <end position="86"/>
    </location>
</feature>
<organism evidence="2 3">
    <name type="scientific">Candidatus Fischerbacteria bacterium RBG_13_37_8</name>
    <dbReference type="NCBI Taxonomy" id="1817863"/>
    <lineage>
        <taxon>Bacteria</taxon>
        <taxon>Candidatus Fischeribacteriota</taxon>
    </lineage>
</organism>
<dbReference type="AlphaFoldDB" id="A0A1F5V5B4"/>
<gene>
    <name evidence="2" type="ORF">A2Y62_21190</name>
</gene>
<dbReference type="STRING" id="1817863.A2Y62_21190"/>
<proteinExistence type="predicted"/>
<name>A0A1F5V5B4_9BACT</name>
<keyword evidence="1" id="KW-0175">Coiled coil</keyword>
<evidence type="ECO:0000256" key="1">
    <source>
        <dbReference type="SAM" id="Coils"/>
    </source>
</evidence>